<protein>
    <recommendedName>
        <fullName evidence="5">Dynactin subunit 5</fullName>
    </recommendedName>
</protein>
<reference evidence="6" key="1">
    <citation type="submission" date="2020-07" db="EMBL/GenBank/DDBJ databases">
        <title>Draft Genome Sequence of a Deep-Sea Yeast, Naganishia (Cryptococcus) liquefaciens strain N6.</title>
        <authorList>
            <person name="Han Y.W."/>
            <person name="Kajitani R."/>
            <person name="Morimoto H."/>
            <person name="Parhat M."/>
            <person name="Tsubouchi H."/>
            <person name="Bakenova O."/>
            <person name="Ogata M."/>
            <person name="Argunhan B."/>
            <person name="Aoki R."/>
            <person name="Kajiwara S."/>
            <person name="Itoh T."/>
            <person name="Iwasaki H."/>
        </authorList>
    </citation>
    <scope>NUCLEOTIDE SEQUENCE</scope>
    <source>
        <strain evidence="6">N6</strain>
    </source>
</reference>
<evidence type="ECO:0000313" key="7">
    <source>
        <dbReference type="Proteomes" id="UP000620104"/>
    </source>
</evidence>
<evidence type="ECO:0000256" key="1">
    <source>
        <dbReference type="ARBA" id="ARBA00004245"/>
    </source>
</evidence>
<dbReference type="Proteomes" id="UP000620104">
    <property type="component" value="Unassembled WGS sequence"/>
</dbReference>
<dbReference type="PANTHER" id="PTHR46126:SF1">
    <property type="entry name" value="DYNACTIN SUBUNIT 5"/>
    <property type="match status" value="1"/>
</dbReference>
<organism evidence="6 7">
    <name type="scientific">Naganishia liquefaciens</name>
    <dbReference type="NCBI Taxonomy" id="104408"/>
    <lineage>
        <taxon>Eukaryota</taxon>
        <taxon>Fungi</taxon>
        <taxon>Dikarya</taxon>
        <taxon>Basidiomycota</taxon>
        <taxon>Agaricomycotina</taxon>
        <taxon>Tremellomycetes</taxon>
        <taxon>Filobasidiales</taxon>
        <taxon>Filobasidiaceae</taxon>
        <taxon>Naganishia</taxon>
    </lineage>
</organism>
<evidence type="ECO:0000256" key="5">
    <source>
        <dbReference type="ARBA" id="ARBA00034865"/>
    </source>
</evidence>
<comment type="subcellular location">
    <subcellularLocation>
        <location evidence="1">Cytoplasm</location>
        <location evidence="1">Cytoskeleton</location>
    </subcellularLocation>
</comment>
<evidence type="ECO:0000256" key="4">
    <source>
        <dbReference type="ARBA" id="ARBA00034706"/>
    </source>
</evidence>
<dbReference type="Gene3D" id="2.160.10.10">
    <property type="entry name" value="Hexapeptide repeat proteins"/>
    <property type="match status" value="1"/>
</dbReference>
<dbReference type="InterPro" id="IPR011004">
    <property type="entry name" value="Trimer_LpxA-like_sf"/>
</dbReference>
<comment type="similarity">
    <text evidence="4">Belongs to the dynactin subunits 5/6 family. Dynactin subunit 5 subfamily.</text>
</comment>
<accession>A0A8H3TWB0</accession>
<dbReference type="SUPFAM" id="SSF51161">
    <property type="entry name" value="Trimeric LpxA-like enzymes"/>
    <property type="match status" value="1"/>
</dbReference>
<dbReference type="EMBL" id="BLZA01000028">
    <property type="protein sequence ID" value="GHJ88086.1"/>
    <property type="molecule type" value="Genomic_DNA"/>
</dbReference>
<gene>
    <name evidence="6" type="ORF">NliqN6_4488</name>
</gene>
<keyword evidence="3" id="KW-0206">Cytoskeleton</keyword>
<evidence type="ECO:0000313" key="6">
    <source>
        <dbReference type="EMBL" id="GHJ88086.1"/>
    </source>
</evidence>
<dbReference type="OrthoDB" id="417208at2759"/>
<keyword evidence="2" id="KW-0963">Cytoplasm</keyword>
<dbReference type="InterPro" id="IPR047125">
    <property type="entry name" value="DCTN5"/>
</dbReference>
<dbReference type="PANTHER" id="PTHR46126">
    <property type="entry name" value="DYNACTIN SUBUNIT 5"/>
    <property type="match status" value="1"/>
</dbReference>
<comment type="caution">
    <text evidence="6">The sequence shown here is derived from an EMBL/GenBank/DDBJ whole genome shotgun (WGS) entry which is preliminary data.</text>
</comment>
<evidence type="ECO:0000256" key="3">
    <source>
        <dbReference type="ARBA" id="ARBA00023212"/>
    </source>
</evidence>
<dbReference type="AlphaFoldDB" id="A0A8H3TWB0"/>
<proteinExistence type="inferred from homology"/>
<name>A0A8H3TWB0_9TREE</name>
<dbReference type="GO" id="GO:0005869">
    <property type="term" value="C:dynactin complex"/>
    <property type="evidence" value="ECO:0007669"/>
    <property type="project" value="TreeGrafter"/>
</dbReference>
<sequence>MISSFAESIPVSSSTYQTTSSGNLISVRARIYGATAIVLHGRNVVEPGVILRGDLRRYLGSAPASTKKESDGQMAIVMGRYCRIGEDSVIRPPGKTTKGIFNYHKLKIADCVDVGERCVVEALSIGKGVKIGHDCTIGKFTVIGDYAIIEPGSILPPLSVVPALTRWAGNPACIIGIVPETTPEIVDAKMRAEYKRYKIVKASSATADNHKDGART</sequence>
<dbReference type="Pfam" id="PF21711">
    <property type="entry name" value="DCTN5"/>
    <property type="match status" value="1"/>
</dbReference>
<keyword evidence="7" id="KW-1185">Reference proteome</keyword>
<evidence type="ECO:0000256" key="2">
    <source>
        <dbReference type="ARBA" id="ARBA00022490"/>
    </source>
</evidence>